<evidence type="ECO:0000256" key="7">
    <source>
        <dbReference type="RuleBase" id="RU363032"/>
    </source>
</evidence>
<dbReference type="Gene3D" id="1.10.3720.10">
    <property type="entry name" value="MetI-like"/>
    <property type="match status" value="1"/>
</dbReference>
<comment type="subcellular location">
    <subcellularLocation>
        <location evidence="1 7">Cell membrane</location>
        <topology evidence="1 7">Multi-pass membrane protein</topology>
    </subcellularLocation>
</comment>
<comment type="caution">
    <text evidence="9">The sequence shown here is derived from an EMBL/GenBank/DDBJ whole genome shotgun (WGS) entry which is preliminary data.</text>
</comment>
<dbReference type="Pfam" id="PF19300">
    <property type="entry name" value="BPD_transp_1_N"/>
    <property type="match status" value="1"/>
</dbReference>
<dbReference type="PROSITE" id="PS50928">
    <property type="entry name" value="ABC_TM1"/>
    <property type="match status" value="1"/>
</dbReference>
<evidence type="ECO:0000313" key="9">
    <source>
        <dbReference type="EMBL" id="MCF2528475.1"/>
    </source>
</evidence>
<dbReference type="CDD" id="cd06261">
    <property type="entry name" value="TM_PBP2"/>
    <property type="match status" value="1"/>
</dbReference>
<protein>
    <submittedName>
        <fullName evidence="9">ABC transporter permease</fullName>
    </submittedName>
</protein>
<dbReference type="PANTHER" id="PTHR43163:SF7">
    <property type="entry name" value="DIPEPTIDE-TRANSPORT INTEGRAL MEMBRANE PROTEIN ABC TRANSPORTER DPPB-RELATED"/>
    <property type="match status" value="1"/>
</dbReference>
<organism evidence="9 10">
    <name type="scientific">Yinghuangia soli</name>
    <dbReference type="NCBI Taxonomy" id="2908204"/>
    <lineage>
        <taxon>Bacteria</taxon>
        <taxon>Bacillati</taxon>
        <taxon>Actinomycetota</taxon>
        <taxon>Actinomycetes</taxon>
        <taxon>Kitasatosporales</taxon>
        <taxon>Streptomycetaceae</taxon>
        <taxon>Yinghuangia</taxon>
    </lineage>
</organism>
<keyword evidence="5 7" id="KW-1133">Transmembrane helix</keyword>
<dbReference type="PANTHER" id="PTHR43163">
    <property type="entry name" value="DIPEPTIDE TRANSPORT SYSTEM PERMEASE PROTEIN DPPB-RELATED"/>
    <property type="match status" value="1"/>
</dbReference>
<dbReference type="Proteomes" id="UP001165378">
    <property type="component" value="Unassembled WGS sequence"/>
</dbReference>
<keyword evidence="3" id="KW-1003">Cell membrane</keyword>
<dbReference type="EMBL" id="JAKFHA010000007">
    <property type="protein sequence ID" value="MCF2528475.1"/>
    <property type="molecule type" value="Genomic_DNA"/>
</dbReference>
<evidence type="ECO:0000256" key="6">
    <source>
        <dbReference type="ARBA" id="ARBA00023136"/>
    </source>
</evidence>
<keyword evidence="2 7" id="KW-0813">Transport</keyword>
<comment type="similarity">
    <text evidence="7">Belongs to the binding-protein-dependent transport system permease family.</text>
</comment>
<feature type="transmembrane region" description="Helical" evidence="7">
    <location>
        <begin position="276"/>
        <end position="298"/>
    </location>
</feature>
<evidence type="ECO:0000256" key="1">
    <source>
        <dbReference type="ARBA" id="ARBA00004651"/>
    </source>
</evidence>
<dbReference type="InterPro" id="IPR035906">
    <property type="entry name" value="MetI-like_sf"/>
</dbReference>
<feature type="transmembrane region" description="Helical" evidence="7">
    <location>
        <begin position="175"/>
        <end position="195"/>
    </location>
</feature>
<keyword evidence="6 7" id="KW-0472">Membrane</keyword>
<feature type="transmembrane region" description="Helical" evidence="7">
    <location>
        <begin position="98"/>
        <end position="120"/>
    </location>
</feature>
<keyword evidence="4 7" id="KW-0812">Transmembrane</keyword>
<dbReference type="GO" id="GO:0055085">
    <property type="term" value="P:transmembrane transport"/>
    <property type="evidence" value="ECO:0007669"/>
    <property type="project" value="InterPro"/>
</dbReference>
<gene>
    <name evidence="9" type="ORF">LZ495_14760</name>
</gene>
<dbReference type="AlphaFoldDB" id="A0AA41PZ04"/>
<feature type="domain" description="ABC transmembrane type-1" evidence="8">
    <location>
        <begin position="96"/>
        <end position="295"/>
    </location>
</feature>
<evidence type="ECO:0000256" key="3">
    <source>
        <dbReference type="ARBA" id="ARBA00022475"/>
    </source>
</evidence>
<sequence length="314" mass="32667">MIRFIGGRVLGLVLVLLATSFVVFGAVHLAPGDPVSFLMRGRPITPEARAALTEQYRLDEPLLAQYFHWLGGVLTGDFGRSVQFRQHVGTLVAEKLPVTAILVGYAALLICAAGIGLGILAGLKPGFADRAVLVGTGIGTATPAFASAIALTALARTAGWPTYGGGEGFGGHLKHLTLPAIALALAFGGLVARVTRAAVRDELGREHVEAARSRGIAGAAVVRRHVLRNALGPVVTVIGTMVAGLLVSTTMVEIVFSVDGIGSLLIKSVTNKDFPVVQALTLLIVATFVVVNLVVDLLQPLIDPRLSLTGRGAR</sequence>
<feature type="transmembrane region" description="Helical" evidence="7">
    <location>
        <begin position="230"/>
        <end position="256"/>
    </location>
</feature>
<accession>A0AA41PZ04</accession>
<reference evidence="9" key="1">
    <citation type="submission" date="2022-01" db="EMBL/GenBank/DDBJ databases">
        <title>Genome-Based Taxonomic Classification of the Phylum Actinobacteria.</title>
        <authorList>
            <person name="Gao Y."/>
        </authorList>
    </citation>
    <scope>NUCLEOTIDE SEQUENCE</scope>
    <source>
        <strain evidence="9">KLBMP 8922</strain>
    </source>
</reference>
<keyword evidence="10" id="KW-1185">Reference proteome</keyword>
<evidence type="ECO:0000259" key="8">
    <source>
        <dbReference type="PROSITE" id="PS50928"/>
    </source>
</evidence>
<evidence type="ECO:0000256" key="4">
    <source>
        <dbReference type="ARBA" id="ARBA00022692"/>
    </source>
</evidence>
<evidence type="ECO:0000256" key="5">
    <source>
        <dbReference type="ARBA" id="ARBA00022989"/>
    </source>
</evidence>
<evidence type="ECO:0000256" key="2">
    <source>
        <dbReference type="ARBA" id="ARBA00022448"/>
    </source>
</evidence>
<feature type="transmembrane region" description="Helical" evidence="7">
    <location>
        <begin position="132"/>
        <end position="155"/>
    </location>
</feature>
<evidence type="ECO:0000313" key="10">
    <source>
        <dbReference type="Proteomes" id="UP001165378"/>
    </source>
</evidence>
<dbReference type="Pfam" id="PF00528">
    <property type="entry name" value="BPD_transp_1"/>
    <property type="match status" value="1"/>
</dbReference>
<dbReference type="GO" id="GO:0005886">
    <property type="term" value="C:plasma membrane"/>
    <property type="evidence" value="ECO:0007669"/>
    <property type="project" value="UniProtKB-SubCell"/>
</dbReference>
<dbReference type="InterPro" id="IPR045621">
    <property type="entry name" value="BPD_transp_1_N"/>
</dbReference>
<dbReference type="SUPFAM" id="SSF161098">
    <property type="entry name" value="MetI-like"/>
    <property type="match status" value="1"/>
</dbReference>
<name>A0AA41PZ04_9ACTN</name>
<dbReference type="InterPro" id="IPR000515">
    <property type="entry name" value="MetI-like"/>
</dbReference>
<proteinExistence type="inferred from homology"/>